<dbReference type="InterPro" id="IPR035906">
    <property type="entry name" value="MetI-like_sf"/>
</dbReference>
<dbReference type="CDD" id="cd06261">
    <property type="entry name" value="TM_PBP2"/>
    <property type="match status" value="1"/>
</dbReference>
<reference evidence="7 8" key="1">
    <citation type="submission" date="2019-03" db="EMBL/GenBank/DDBJ databases">
        <title>Genomic Encyclopedia of Type Strains, Phase IV (KMG-IV): sequencing the most valuable type-strain genomes for metagenomic binning, comparative biology and taxonomic classification.</title>
        <authorList>
            <person name="Goeker M."/>
        </authorList>
    </citation>
    <scope>NUCLEOTIDE SEQUENCE [LARGE SCALE GENOMIC DNA]</scope>
    <source>
        <strain evidence="7 8">DSM 21667</strain>
    </source>
</reference>
<accession>A0A4R6YWE7</accession>
<gene>
    <name evidence="7" type="ORF">DFR29_107151</name>
</gene>
<feature type="transmembrane region" description="Helical" evidence="5">
    <location>
        <begin position="77"/>
        <end position="97"/>
    </location>
</feature>
<dbReference type="AlphaFoldDB" id="A0A4R6YWE7"/>
<dbReference type="PANTHER" id="PTHR42727">
    <property type="entry name" value="PHOSPHATE TRANSPORT SYSTEM PERMEASE PROTEIN"/>
    <property type="match status" value="1"/>
</dbReference>
<keyword evidence="2 5" id="KW-0812">Transmembrane</keyword>
<comment type="subcellular location">
    <subcellularLocation>
        <location evidence="1 5">Cell membrane</location>
        <topology evidence="1 5">Multi-pass membrane protein</topology>
    </subcellularLocation>
</comment>
<feature type="domain" description="ABC transmembrane type-1" evidence="6">
    <location>
        <begin position="71"/>
        <end position="350"/>
    </location>
</feature>
<dbReference type="Pfam" id="PF00528">
    <property type="entry name" value="BPD_transp_1"/>
    <property type="match status" value="1"/>
</dbReference>
<dbReference type="PANTHER" id="PTHR42727:SF1">
    <property type="entry name" value="PHOSPHATE TRANSPORT SYSTEM PERMEASE"/>
    <property type="match status" value="1"/>
</dbReference>
<evidence type="ECO:0000256" key="4">
    <source>
        <dbReference type="ARBA" id="ARBA00023136"/>
    </source>
</evidence>
<keyword evidence="4 5" id="KW-0472">Membrane</keyword>
<keyword evidence="3 5" id="KW-1133">Transmembrane helix</keyword>
<evidence type="ECO:0000256" key="2">
    <source>
        <dbReference type="ARBA" id="ARBA00022692"/>
    </source>
</evidence>
<name>A0A4R6YWE7_9GAMM</name>
<sequence length="364" mass="38583">MSVPAASFPPHSLTARFAARAARRQWRERWLGRGLRGLSLLLALLLLALPLFLLFNARIDDAWREALLPLLAGSFKAALYAMLVALPLGLGAAIWCARFATPGLRGLLKPVFELFEAVPAVVLGLIAALILAPWLAQRVLGLVLLLALLPLLALAAGWLWQRLAPAGWQRFWRGREIGLLLPLAALLVPLALGLGQAPLFASFAAQLQPASPWNGLVIGLMLGLATMPVIFTLAEDALFAVPADLATGAQALGATRWQALWRLVLPVAAPGIAAAVLLGFSRALGETMIVLMASGNTPLLQVSPLSGLRSVAANLALEAPDAVRGSVHYGQLLFSALLLFGLCLLLNALAEGVRARLRQRLAGS</sequence>
<keyword evidence="5" id="KW-0813">Transport</keyword>
<feature type="transmembrane region" description="Helical" evidence="5">
    <location>
        <begin position="216"/>
        <end position="239"/>
    </location>
</feature>
<proteinExistence type="inferred from homology"/>
<dbReference type="PROSITE" id="PS50928">
    <property type="entry name" value="ABC_TM1"/>
    <property type="match status" value="1"/>
</dbReference>
<feature type="transmembrane region" description="Helical" evidence="5">
    <location>
        <begin position="37"/>
        <end position="57"/>
    </location>
</feature>
<dbReference type="GO" id="GO:0005886">
    <property type="term" value="C:plasma membrane"/>
    <property type="evidence" value="ECO:0007669"/>
    <property type="project" value="UniProtKB-SubCell"/>
</dbReference>
<feature type="transmembrane region" description="Helical" evidence="5">
    <location>
        <begin position="329"/>
        <end position="350"/>
    </location>
</feature>
<protein>
    <submittedName>
        <fullName evidence="7">Binding-protein-dependent transport system inner membrane component</fullName>
    </submittedName>
</protein>
<evidence type="ECO:0000256" key="1">
    <source>
        <dbReference type="ARBA" id="ARBA00004651"/>
    </source>
</evidence>
<keyword evidence="8" id="KW-1185">Reference proteome</keyword>
<dbReference type="Gene3D" id="1.10.3720.10">
    <property type="entry name" value="MetI-like"/>
    <property type="match status" value="1"/>
</dbReference>
<evidence type="ECO:0000256" key="5">
    <source>
        <dbReference type="RuleBase" id="RU363032"/>
    </source>
</evidence>
<evidence type="ECO:0000256" key="3">
    <source>
        <dbReference type="ARBA" id="ARBA00022989"/>
    </source>
</evidence>
<comment type="caution">
    <text evidence="7">The sequence shown here is derived from an EMBL/GenBank/DDBJ whole genome shotgun (WGS) entry which is preliminary data.</text>
</comment>
<dbReference type="GO" id="GO:0055085">
    <property type="term" value="P:transmembrane transport"/>
    <property type="evidence" value="ECO:0007669"/>
    <property type="project" value="InterPro"/>
</dbReference>
<dbReference type="InterPro" id="IPR000515">
    <property type="entry name" value="MetI-like"/>
</dbReference>
<dbReference type="OrthoDB" id="9793490at2"/>
<evidence type="ECO:0000313" key="7">
    <source>
        <dbReference type="EMBL" id="TDR43143.1"/>
    </source>
</evidence>
<feature type="transmembrane region" description="Helical" evidence="5">
    <location>
        <begin position="180"/>
        <end position="204"/>
    </location>
</feature>
<evidence type="ECO:0000313" key="8">
    <source>
        <dbReference type="Proteomes" id="UP000295293"/>
    </source>
</evidence>
<evidence type="ECO:0000259" key="6">
    <source>
        <dbReference type="PROSITE" id="PS50928"/>
    </source>
</evidence>
<comment type="similarity">
    <text evidence="5">Belongs to the binding-protein-dependent transport system permease family.</text>
</comment>
<feature type="transmembrane region" description="Helical" evidence="5">
    <location>
        <begin position="260"/>
        <end position="280"/>
    </location>
</feature>
<dbReference type="SUPFAM" id="SSF161098">
    <property type="entry name" value="MetI-like"/>
    <property type="match status" value="2"/>
</dbReference>
<dbReference type="Proteomes" id="UP000295293">
    <property type="component" value="Unassembled WGS sequence"/>
</dbReference>
<feature type="transmembrane region" description="Helical" evidence="5">
    <location>
        <begin position="142"/>
        <end position="160"/>
    </location>
</feature>
<dbReference type="EMBL" id="SNZH01000007">
    <property type="protein sequence ID" value="TDR43143.1"/>
    <property type="molecule type" value="Genomic_DNA"/>
</dbReference>
<feature type="transmembrane region" description="Helical" evidence="5">
    <location>
        <begin position="117"/>
        <end position="136"/>
    </location>
</feature>
<organism evidence="7 8">
    <name type="scientific">Tahibacter aquaticus</name>
    <dbReference type="NCBI Taxonomy" id="520092"/>
    <lineage>
        <taxon>Bacteria</taxon>
        <taxon>Pseudomonadati</taxon>
        <taxon>Pseudomonadota</taxon>
        <taxon>Gammaproteobacteria</taxon>
        <taxon>Lysobacterales</taxon>
        <taxon>Rhodanobacteraceae</taxon>
        <taxon>Tahibacter</taxon>
    </lineage>
</organism>